<keyword evidence="4" id="KW-1133">Transmembrane helix</keyword>
<evidence type="ECO:0000256" key="5">
    <source>
        <dbReference type="SAM" id="SignalP"/>
    </source>
</evidence>
<name>A0ABX6YGS6_9MICO</name>
<organism evidence="7 8">
    <name type="scientific">Paramicrobacterium chengjingii</name>
    <dbReference type="NCBI Taxonomy" id="2769067"/>
    <lineage>
        <taxon>Bacteria</taxon>
        <taxon>Bacillati</taxon>
        <taxon>Actinomycetota</taxon>
        <taxon>Actinomycetes</taxon>
        <taxon>Micrococcales</taxon>
        <taxon>Microbacteriaceae</taxon>
        <taxon>Paramicrobacterium</taxon>
    </lineage>
</organism>
<dbReference type="InterPro" id="IPR014756">
    <property type="entry name" value="Ig_E-set"/>
</dbReference>
<dbReference type="InterPro" id="IPR014755">
    <property type="entry name" value="Cu-Rt/internalin_Ig-like"/>
</dbReference>
<sequence>MIRTSTRATRTPRVVAIAFAVGLAAALAVGVPASAHTQVAPASPEPGSTVTTGPVTIALNTTEPVLESGRKSIVVTGPGDDERYFGDGCATVTNGTTLSADVTLGEPGEYTVIWTLVAEDGHQQSSADFEPFTFTWQPDDGEETVEGAASVPRCGHEPSADASDDGGSSSDALPESNAQGDEAPGDEASEPEGSDIGWLIAAGGIVFIAAAAVVMILVRRRMLADDAEDEDAPSDVSAGETGVSSGDSSSGDGPPSS</sequence>
<evidence type="ECO:0000256" key="2">
    <source>
        <dbReference type="ARBA" id="ARBA00023008"/>
    </source>
</evidence>
<keyword evidence="8" id="KW-1185">Reference proteome</keyword>
<evidence type="ECO:0000256" key="4">
    <source>
        <dbReference type="SAM" id="Phobius"/>
    </source>
</evidence>
<dbReference type="Pfam" id="PF04234">
    <property type="entry name" value="CopC"/>
    <property type="match status" value="1"/>
</dbReference>
<dbReference type="Gene3D" id="2.60.40.1220">
    <property type="match status" value="1"/>
</dbReference>
<evidence type="ECO:0000256" key="3">
    <source>
        <dbReference type="SAM" id="MobiDB-lite"/>
    </source>
</evidence>
<feature type="transmembrane region" description="Helical" evidence="4">
    <location>
        <begin position="196"/>
        <end position="218"/>
    </location>
</feature>
<feature type="compositionally biased region" description="Low complexity" evidence="3">
    <location>
        <begin position="244"/>
        <end position="257"/>
    </location>
</feature>
<feature type="signal peptide" evidence="5">
    <location>
        <begin position="1"/>
        <end position="35"/>
    </location>
</feature>
<evidence type="ECO:0000313" key="8">
    <source>
        <dbReference type="Proteomes" id="UP000662814"/>
    </source>
</evidence>
<feature type="compositionally biased region" description="Acidic residues" evidence="3">
    <location>
        <begin position="183"/>
        <end position="193"/>
    </location>
</feature>
<proteinExistence type="predicted"/>
<keyword evidence="4" id="KW-0812">Transmembrane</keyword>
<dbReference type="SUPFAM" id="SSF81296">
    <property type="entry name" value="E set domains"/>
    <property type="match status" value="1"/>
</dbReference>
<dbReference type="Proteomes" id="UP000662814">
    <property type="component" value="Chromosome"/>
</dbReference>
<keyword evidence="2" id="KW-0186">Copper</keyword>
<feature type="region of interest" description="Disordered" evidence="3">
    <location>
        <begin position="148"/>
        <end position="194"/>
    </location>
</feature>
<dbReference type="InterPro" id="IPR007348">
    <property type="entry name" value="CopC_dom"/>
</dbReference>
<gene>
    <name evidence="7" type="ORF">HCR76_12570</name>
</gene>
<reference evidence="7 8" key="1">
    <citation type="submission" date="2020-12" db="EMBL/GenBank/DDBJ databases">
        <title>Microbacterium sp. HY060.</title>
        <authorList>
            <person name="Zhou J."/>
        </authorList>
    </citation>
    <scope>NUCLEOTIDE SEQUENCE [LARGE SCALE GENOMIC DNA]</scope>
    <source>
        <strain evidence="7 8">HY60</strain>
    </source>
</reference>
<feature type="region of interest" description="Disordered" evidence="3">
    <location>
        <begin position="225"/>
        <end position="257"/>
    </location>
</feature>
<keyword evidence="4" id="KW-0472">Membrane</keyword>
<dbReference type="RefSeq" id="WP_166990989.1">
    <property type="nucleotide sequence ID" value="NZ_CP061169.1"/>
</dbReference>
<accession>A0ABX6YGS6</accession>
<feature type="domain" description="CopC" evidence="6">
    <location>
        <begin position="36"/>
        <end position="125"/>
    </location>
</feature>
<evidence type="ECO:0000259" key="6">
    <source>
        <dbReference type="Pfam" id="PF04234"/>
    </source>
</evidence>
<evidence type="ECO:0000313" key="7">
    <source>
        <dbReference type="EMBL" id="QPZ37651.1"/>
    </source>
</evidence>
<evidence type="ECO:0000256" key="1">
    <source>
        <dbReference type="ARBA" id="ARBA00022729"/>
    </source>
</evidence>
<dbReference type="EMBL" id="CP061169">
    <property type="protein sequence ID" value="QPZ37651.1"/>
    <property type="molecule type" value="Genomic_DNA"/>
</dbReference>
<protein>
    <submittedName>
        <fullName evidence="7">Copper resistance protein CopC</fullName>
    </submittedName>
</protein>
<keyword evidence="1 5" id="KW-0732">Signal</keyword>
<feature type="chain" id="PRO_5047191570" evidence="5">
    <location>
        <begin position="36"/>
        <end position="257"/>
    </location>
</feature>